<gene>
    <name evidence="1" type="ORF">BV898_11442</name>
</gene>
<reference evidence="2" key="1">
    <citation type="submission" date="2017-01" db="EMBL/GenBank/DDBJ databases">
        <title>Comparative genomics of anhydrobiosis in the tardigrade Hypsibius dujardini.</title>
        <authorList>
            <person name="Yoshida Y."/>
            <person name="Koutsovoulos G."/>
            <person name="Laetsch D."/>
            <person name="Stevens L."/>
            <person name="Kumar S."/>
            <person name="Horikawa D."/>
            <person name="Ishino K."/>
            <person name="Komine S."/>
            <person name="Tomita M."/>
            <person name="Blaxter M."/>
            <person name="Arakawa K."/>
        </authorList>
    </citation>
    <scope>NUCLEOTIDE SEQUENCE [LARGE SCALE GENOMIC DNA]</scope>
    <source>
        <strain evidence="2">Z151</strain>
    </source>
</reference>
<evidence type="ECO:0000313" key="1">
    <source>
        <dbReference type="EMBL" id="OQV14323.1"/>
    </source>
</evidence>
<dbReference type="PANTHER" id="PTHR46068">
    <property type="entry name" value="PROTEIN CBG27172"/>
    <property type="match status" value="1"/>
</dbReference>
<evidence type="ECO:0008006" key="3">
    <source>
        <dbReference type="Google" id="ProtNLM"/>
    </source>
</evidence>
<dbReference type="OrthoDB" id="9971063at2759"/>
<dbReference type="PANTHER" id="PTHR46068:SF1">
    <property type="entry name" value="TRANSPOSASE IS30-LIKE HTH DOMAIN-CONTAINING PROTEIN"/>
    <property type="match status" value="1"/>
</dbReference>
<organism evidence="1 2">
    <name type="scientific">Hypsibius exemplaris</name>
    <name type="common">Freshwater tardigrade</name>
    <dbReference type="NCBI Taxonomy" id="2072580"/>
    <lineage>
        <taxon>Eukaryota</taxon>
        <taxon>Metazoa</taxon>
        <taxon>Ecdysozoa</taxon>
        <taxon>Tardigrada</taxon>
        <taxon>Eutardigrada</taxon>
        <taxon>Parachela</taxon>
        <taxon>Hypsibioidea</taxon>
        <taxon>Hypsibiidae</taxon>
        <taxon>Hypsibius</taxon>
    </lineage>
</organism>
<name>A0A1W0WGS1_HYPEX</name>
<accession>A0A1W0WGS1</accession>
<keyword evidence="2" id="KW-1185">Reference proteome</keyword>
<dbReference type="AlphaFoldDB" id="A0A1W0WGS1"/>
<sequence length="342" mass="39164">MSMITAKAHTPGPFVSPLAMLYTSTVTRVITEFEREKRGIFKPAKKLGPQCLPYKRTKDLIRKVDAATSVDNPPTLDQMAERYDVSERTIRRVLSKNLQSDLLKKTKTHALSNKQAQQRLDRGPRFLKLLGGDRWKYVVSFDEFWLSMNDCGGIRDCYYRKKGKPVPESRTKKWKQKFPKKVMCAAGVSYRGPTSIYFVPPTSKVDSAFFLNNIVKPIVEKDIPRLYPGEEHKVILHFDSASSHTTPAVYSYLKSKKVKYIGKEDWMANSPDLSPMDFGPNGIFKKSMFKKKPKGIPGLQRAARQVWKEFPLSVCRNVMKSWKGRVIQMVDAKGFQIENSKK</sequence>
<dbReference type="Gene3D" id="3.30.420.10">
    <property type="entry name" value="Ribonuclease H-like superfamily/Ribonuclease H"/>
    <property type="match status" value="1"/>
</dbReference>
<dbReference type="GO" id="GO:0003676">
    <property type="term" value="F:nucleic acid binding"/>
    <property type="evidence" value="ECO:0007669"/>
    <property type="project" value="InterPro"/>
</dbReference>
<dbReference type="EMBL" id="MTYJ01000106">
    <property type="protein sequence ID" value="OQV14323.1"/>
    <property type="molecule type" value="Genomic_DNA"/>
</dbReference>
<dbReference type="InterPro" id="IPR036397">
    <property type="entry name" value="RNaseH_sf"/>
</dbReference>
<comment type="caution">
    <text evidence="1">The sequence shown here is derived from an EMBL/GenBank/DDBJ whole genome shotgun (WGS) entry which is preliminary data.</text>
</comment>
<protein>
    <recommendedName>
        <fullName evidence="3">Tc1-like transposase DDE domain-containing protein</fullName>
    </recommendedName>
</protein>
<dbReference type="Proteomes" id="UP000192578">
    <property type="component" value="Unassembled WGS sequence"/>
</dbReference>
<proteinExistence type="predicted"/>
<evidence type="ECO:0000313" key="2">
    <source>
        <dbReference type="Proteomes" id="UP000192578"/>
    </source>
</evidence>